<feature type="region of interest" description="Disordered" evidence="1">
    <location>
        <begin position="1"/>
        <end position="26"/>
    </location>
</feature>
<protein>
    <submittedName>
        <fullName evidence="2">Uncharacterized protein</fullName>
    </submittedName>
</protein>
<dbReference type="Pfam" id="PF14223">
    <property type="entry name" value="Retrotran_gag_2"/>
    <property type="match status" value="1"/>
</dbReference>
<organism evidence="2">
    <name type="scientific">Glycine soja</name>
    <name type="common">Wild soybean</name>
    <dbReference type="NCBI Taxonomy" id="3848"/>
    <lineage>
        <taxon>Eukaryota</taxon>
        <taxon>Viridiplantae</taxon>
        <taxon>Streptophyta</taxon>
        <taxon>Embryophyta</taxon>
        <taxon>Tracheophyta</taxon>
        <taxon>Spermatophyta</taxon>
        <taxon>Magnoliopsida</taxon>
        <taxon>eudicotyledons</taxon>
        <taxon>Gunneridae</taxon>
        <taxon>Pentapetalae</taxon>
        <taxon>rosids</taxon>
        <taxon>fabids</taxon>
        <taxon>Fabales</taxon>
        <taxon>Fabaceae</taxon>
        <taxon>Papilionoideae</taxon>
        <taxon>50 kb inversion clade</taxon>
        <taxon>NPAAA clade</taxon>
        <taxon>indigoferoid/millettioid clade</taxon>
        <taxon>Phaseoleae</taxon>
        <taxon>Glycine</taxon>
        <taxon>Glycine subgen. Soja</taxon>
    </lineage>
</organism>
<accession>A0A0B2P290</accession>
<dbReference type="AlphaFoldDB" id="A0A0B2P290"/>
<feature type="non-terminal residue" evidence="2">
    <location>
        <position position="1"/>
    </location>
</feature>
<sequence>EKGYKEPQDETSLSQAQKETLKDSRKRDKKAFFLIYQALGDDEFEKISYETYAKEAWDKLQTSDKEEDKVKKVCLQTLRSELKSLHMKESKSIFDYFSRILTI</sequence>
<evidence type="ECO:0000256" key="1">
    <source>
        <dbReference type="SAM" id="MobiDB-lite"/>
    </source>
</evidence>
<dbReference type="PANTHER" id="PTHR35317">
    <property type="entry name" value="OS04G0629600 PROTEIN"/>
    <property type="match status" value="1"/>
</dbReference>
<reference evidence="2" key="1">
    <citation type="submission" date="2014-07" db="EMBL/GenBank/DDBJ databases">
        <title>Identification of a novel salt tolerance gene in wild soybean by whole-genome sequencing.</title>
        <authorList>
            <person name="Lam H.-M."/>
            <person name="Qi X."/>
            <person name="Li M.-W."/>
            <person name="Liu X."/>
            <person name="Xie M."/>
            <person name="Ni M."/>
            <person name="Xu X."/>
        </authorList>
    </citation>
    <scope>NUCLEOTIDE SEQUENCE [LARGE SCALE GENOMIC DNA]</scope>
    <source>
        <tissue evidence="2">Root</tissue>
    </source>
</reference>
<dbReference type="PANTHER" id="PTHR35317:SF28">
    <property type="entry name" value="ZINC FINGER, CCHC-TYPE, RIBONUCLEASE H-LIKE DOMAIN, GAG-PRE-INTEGRASE DOMAIN PROTEIN-RELATED"/>
    <property type="match status" value="1"/>
</dbReference>
<gene>
    <name evidence="2" type="ORF">glysoja_047721</name>
</gene>
<dbReference type="Proteomes" id="UP000053555">
    <property type="component" value="Unassembled WGS sequence"/>
</dbReference>
<name>A0A0B2P290_GLYSO</name>
<dbReference type="EMBL" id="KN670780">
    <property type="protein sequence ID" value="KHN01763.1"/>
    <property type="molecule type" value="Genomic_DNA"/>
</dbReference>
<proteinExistence type="predicted"/>
<evidence type="ECO:0000313" key="2">
    <source>
        <dbReference type="EMBL" id="KHN01763.1"/>
    </source>
</evidence>
<feature type="non-terminal residue" evidence="2">
    <location>
        <position position="103"/>
    </location>
</feature>